<reference evidence="3" key="1">
    <citation type="journal article" date="2016" name="Syst. Appl. Microbiol.">
        <title>Thermococcus piezophilus sp. nov., a novel hyperthermophilic and piezophilic archaeon with a broad pressure range for growth, isolated from a deepest hydrothermal vent at the Mid-Cayman Rise.</title>
        <authorList>
            <person name="Dalmasso C."/>
            <person name="Oger P."/>
            <person name="Selva G."/>
            <person name="Courtine D."/>
            <person name="L'Haridon S."/>
            <person name="Garlaschelli A."/>
            <person name="Roussel E."/>
            <person name="Miyazaki J."/>
            <person name="Reveillaud J."/>
            <person name="Jebbar M."/>
            <person name="Takai K."/>
            <person name="Maignien L."/>
            <person name="Alain K."/>
        </authorList>
    </citation>
    <scope>NUCLEOTIDE SEQUENCE [LARGE SCALE GENOMIC DNA]</scope>
    <source>
        <strain evidence="3">CDGS</strain>
    </source>
</reference>
<evidence type="ECO:0000313" key="3">
    <source>
        <dbReference type="Proteomes" id="UP000076969"/>
    </source>
</evidence>
<accession>A0A172WFB5</accession>
<dbReference type="KEGG" id="tpie:A7C91_01820"/>
<dbReference type="RefSeq" id="WP_068664395.1">
    <property type="nucleotide sequence ID" value="NZ_CP015520.1"/>
</dbReference>
<keyword evidence="1" id="KW-0472">Membrane</keyword>
<dbReference type="GeneID" id="28494892"/>
<dbReference type="EMBL" id="CP015520">
    <property type="protein sequence ID" value="ANF22066.1"/>
    <property type="molecule type" value="Genomic_DNA"/>
</dbReference>
<keyword evidence="1" id="KW-1133">Transmembrane helix</keyword>
<dbReference type="AlphaFoldDB" id="A0A172WFB5"/>
<dbReference type="Proteomes" id="UP000076969">
    <property type="component" value="Chromosome"/>
</dbReference>
<protein>
    <submittedName>
        <fullName evidence="2">Uncharacterized protein</fullName>
    </submittedName>
</protein>
<evidence type="ECO:0000256" key="1">
    <source>
        <dbReference type="SAM" id="Phobius"/>
    </source>
</evidence>
<gene>
    <name evidence="2" type="ORF">A7C91_01820</name>
</gene>
<proteinExistence type="predicted"/>
<name>A0A172WFB5_9EURY</name>
<organism evidence="2 3">
    <name type="scientific">Thermococcus piezophilus</name>
    <dbReference type="NCBI Taxonomy" id="1712654"/>
    <lineage>
        <taxon>Archaea</taxon>
        <taxon>Methanobacteriati</taxon>
        <taxon>Methanobacteriota</taxon>
        <taxon>Thermococci</taxon>
        <taxon>Thermococcales</taxon>
        <taxon>Thermococcaceae</taxon>
        <taxon>Thermococcus</taxon>
    </lineage>
</organism>
<dbReference type="STRING" id="1712654.A7C91_01820"/>
<evidence type="ECO:0000313" key="2">
    <source>
        <dbReference type="EMBL" id="ANF22066.1"/>
    </source>
</evidence>
<sequence>MFEWFFIISLILGGWLIYELITDKIHGPGRYWITINVEGDADRVEYIIRQLAKDKKIKIRSYKVTTEKPALRKKAKTLKGIPEL</sequence>
<dbReference type="OrthoDB" id="101092at2157"/>
<feature type="transmembrane region" description="Helical" evidence="1">
    <location>
        <begin position="6"/>
        <end position="22"/>
    </location>
</feature>
<keyword evidence="1" id="KW-0812">Transmembrane</keyword>
<keyword evidence="3" id="KW-1185">Reference proteome</keyword>